<dbReference type="InterPro" id="IPR011006">
    <property type="entry name" value="CheY-like_superfamily"/>
</dbReference>
<dbReference type="SUPFAM" id="SSF55874">
    <property type="entry name" value="ATPase domain of HSP90 chaperone/DNA topoisomerase II/histidine kinase"/>
    <property type="match status" value="1"/>
</dbReference>
<dbReference type="InterPro" id="IPR036097">
    <property type="entry name" value="HisK_dim/P_sf"/>
</dbReference>
<dbReference type="PROSITE" id="PS50110">
    <property type="entry name" value="RESPONSE_REGULATORY"/>
    <property type="match status" value="1"/>
</dbReference>
<keyword evidence="8" id="KW-0547">Nucleotide-binding</keyword>
<dbReference type="Gene3D" id="3.40.50.2300">
    <property type="match status" value="1"/>
</dbReference>
<feature type="domain" description="Response regulatory" evidence="7">
    <location>
        <begin position="458"/>
        <end position="574"/>
    </location>
</feature>
<dbReference type="InterPro" id="IPR036890">
    <property type="entry name" value="HATPase_C_sf"/>
</dbReference>
<keyword evidence="5" id="KW-1133">Transmembrane helix</keyword>
<gene>
    <name evidence="8" type="ORF">SNE25_09095</name>
</gene>
<sequence length="578" mass="65050">MKNAPNQASAPTNSKSYLHALFDIKNAPKRAYQLGIATLGTGFALAIYDQYLGLSVSAFLVTCFCIAILMFLILKYQQAINNLKIAIISTVCALLVLLVCLEGIQTEQYLYFFPLMVAIPILIDFKDSKLWEPLVYILLIIVSFSICIFLGFQKSPLEAFNAQEAGHLAIVNRFTAIIMTIIFASFYIIFEKKYIHELLNQSKVAIDSRTRFLSTMGHELRTPLNGIVGTLNLLKQDHRLYKDEYFQTLVYCSDHMLQQVNNILDFNRIEADKLEIHPVKVNMYQLLTNIGIPFTSTIHEKGLDLIIRIDPKLDTIMYADDLRLIQVFNNLLSNAIKFTKKGNISIDAQCVNFNVKTMEIKFVVKDTGIGIAPDDQLKVFESFEQIYDRDHNKNIGTGLGLTICVRLLKLMNSSITLQSEKNKGSQFSFNIKFERADLPMPAPGELGNFIPQDLSGIKILLVEDNEINMMVAKKILTSLKAITSCSVNGKHAIETLLNNSAYDIILMDLEMPIMSGFTAISHIKNMYPQIPVIAFTASLVDQHMLTELLESGFADCLLKPFKPQQLLSAIKKQLTQAV</sequence>
<dbReference type="CDD" id="cd16922">
    <property type="entry name" value="HATPase_EvgS-ArcB-TorS-like"/>
    <property type="match status" value="1"/>
</dbReference>
<organism evidence="8 9">
    <name type="scientific">Mucilaginibacter sabulilitoris</name>
    <dbReference type="NCBI Taxonomy" id="1173583"/>
    <lineage>
        <taxon>Bacteria</taxon>
        <taxon>Pseudomonadati</taxon>
        <taxon>Bacteroidota</taxon>
        <taxon>Sphingobacteriia</taxon>
        <taxon>Sphingobacteriales</taxon>
        <taxon>Sphingobacteriaceae</taxon>
        <taxon>Mucilaginibacter</taxon>
    </lineage>
</organism>
<evidence type="ECO:0000313" key="9">
    <source>
        <dbReference type="Proteomes" id="UP001324380"/>
    </source>
</evidence>
<dbReference type="SUPFAM" id="SSF52172">
    <property type="entry name" value="CheY-like"/>
    <property type="match status" value="1"/>
</dbReference>
<feature type="transmembrane region" description="Helical" evidence="5">
    <location>
        <begin position="134"/>
        <end position="153"/>
    </location>
</feature>
<dbReference type="EMBL" id="CP139558">
    <property type="protein sequence ID" value="WPU95672.1"/>
    <property type="molecule type" value="Genomic_DNA"/>
</dbReference>
<feature type="transmembrane region" description="Helical" evidence="5">
    <location>
        <begin position="85"/>
        <end position="104"/>
    </location>
</feature>
<dbReference type="InterPro" id="IPR004358">
    <property type="entry name" value="Sig_transdc_His_kin-like_C"/>
</dbReference>
<feature type="modified residue" description="4-aspartylphosphate" evidence="4">
    <location>
        <position position="508"/>
    </location>
</feature>
<feature type="transmembrane region" description="Helical" evidence="5">
    <location>
        <begin position="54"/>
        <end position="73"/>
    </location>
</feature>
<proteinExistence type="predicted"/>
<dbReference type="Gene3D" id="3.30.565.10">
    <property type="entry name" value="Histidine kinase-like ATPase, C-terminal domain"/>
    <property type="match status" value="1"/>
</dbReference>
<evidence type="ECO:0000259" key="6">
    <source>
        <dbReference type="PROSITE" id="PS50109"/>
    </source>
</evidence>
<dbReference type="GO" id="GO:0005524">
    <property type="term" value="F:ATP binding"/>
    <property type="evidence" value="ECO:0007669"/>
    <property type="project" value="UniProtKB-KW"/>
</dbReference>
<dbReference type="InterPro" id="IPR003594">
    <property type="entry name" value="HATPase_dom"/>
</dbReference>
<dbReference type="Pfam" id="PF00512">
    <property type="entry name" value="HisKA"/>
    <property type="match status" value="1"/>
</dbReference>
<dbReference type="RefSeq" id="WP_321564778.1">
    <property type="nucleotide sequence ID" value="NZ_CP139558.1"/>
</dbReference>
<dbReference type="PRINTS" id="PR00344">
    <property type="entry name" value="BCTRLSENSOR"/>
</dbReference>
<dbReference type="Pfam" id="PF02518">
    <property type="entry name" value="HATPase_c"/>
    <property type="match status" value="1"/>
</dbReference>
<protein>
    <recommendedName>
        <fullName evidence="2">histidine kinase</fullName>
        <ecNumber evidence="2">2.7.13.3</ecNumber>
    </recommendedName>
</protein>
<name>A0ABZ0TRC4_9SPHI</name>
<dbReference type="InterPro" id="IPR050956">
    <property type="entry name" value="2C_system_His_kinase"/>
</dbReference>
<dbReference type="CDD" id="cd17546">
    <property type="entry name" value="REC_hyHK_CKI1_RcsC-like"/>
    <property type="match status" value="1"/>
</dbReference>
<dbReference type="CDD" id="cd00082">
    <property type="entry name" value="HisKA"/>
    <property type="match status" value="1"/>
</dbReference>
<evidence type="ECO:0000256" key="5">
    <source>
        <dbReference type="SAM" id="Phobius"/>
    </source>
</evidence>
<dbReference type="SUPFAM" id="SSF47384">
    <property type="entry name" value="Homodimeric domain of signal transducing histidine kinase"/>
    <property type="match status" value="1"/>
</dbReference>
<dbReference type="Gene3D" id="1.10.287.130">
    <property type="match status" value="1"/>
</dbReference>
<feature type="domain" description="Histidine kinase" evidence="6">
    <location>
        <begin position="215"/>
        <end position="435"/>
    </location>
</feature>
<evidence type="ECO:0000313" key="8">
    <source>
        <dbReference type="EMBL" id="WPU95672.1"/>
    </source>
</evidence>
<dbReference type="PANTHER" id="PTHR43719">
    <property type="entry name" value="TWO-COMPONENT HISTIDINE KINASE"/>
    <property type="match status" value="1"/>
</dbReference>
<dbReference type="SMART" id="SM00387">
    <property type="entry name" value="HATPase_c"/>
    <property type="match status" value="1"/>
</dbReference>
<keyword evidence="5" id="KW-0472">Membrane</keyword>
<dbReference type="PANTHER" id="PTHR43719:SF28">
    <property type="entry name" value="PEROXIDE STRESS-ACTIVATED HISTIDINE KINASE MAK1-RELATED"/>
    <property type="match status" value="1"/>
</dbReference>
<comment type="catalytic activity">
    <reaction evidence="1">
        <text>ATP + protein L-histidine = ADP + protein N-phospho-L-histidine.</text>
        <dbReference type="EC" id="2.7.13.3"/>
    </reaction>
</comment>
<feature type="transmembrane region" description="Helical" evidence="5">
    <location>
        <begin position="31"/>
        <end position="48"/>
    </location>
</feature>
<evidence type="ECO:0000256" key="2">
    <source>
        <dbReference type="ARBA" id="ARBA00012438"/>
    </source>
</evidence>
<evidence type="ECO:0000259" key="7">
    <source>
        <dbReference type="PROSITE" id="PS50110"/>
    </source>
</evidence>
<dbReference type="EC" id="2.7.13.3" evidence="2"/>
<dbReference type="InterPro" id="IPR005467">
    <property type="entry name" value="His_kinase_dom"/>
</dbReference>
<evidence type="ECO:0000256" key="1">
    <source>
        <dbReference type="ARBA" id="ARBA00000085"/>
    </source>
</evidence>
<accession>A0ABZ0TRC4</accession>
<dbReference type="SMART" id="SM00448">
    <property type="entry name" value="REC"/>
    <property type="match status" value="1"/>
</dbReference>
<dbReference type="SMART" id="SM00388">
    <property type="entry name" value="HisKA"/>
    <property type="match status" value="1"/>
</dbReference>
<dbReference type="Pfam" id="PF00072">
    <property type="entry name" value="Response_reg"/>
    <property type="match status" value="1"/>
</dbReference>
<dbReference type="InterPro" id="IPR003661">
    <property type="entry name" value="HisK_dim/P_dom"/>
</dbReference>
<keyword evidence="3 4" id="KW-0597">Phosphoprotein</keyword>
<dbReference type="Proteomes" id="UP001324380">
    <property type="component" value="Chromosome"/>
</dbReference>
<keyword evidence="5" id="KW-0812">Transmembrane</keyword>
<feature type="transmembrane region" description="Helical" evidence="5">
    <location>
        <begin position="165"/>
        <end position="190"/>
    </location>
</feature>
<dbReference type="PROSITE" id="PS50109">
    <property type="entry name" value="HIS_KIN"/>
    <property type="match status" value="1"/>
</dbReference>
<evidence type="ECO:0000256" key="3">
    <source>
        <dbReference type="ARBA" id="ARBA00022553"/>
    </source>
</evidence>
<keyword evidence="8" id="KW-0067">ATP-binding</keyword>
<evidence type="ECO:0000256" key="4">
    <source>
        <dbReference type="PROSITE-ProRule" id="PRU00169"/>
    </source>
</evidence>
<reference evidence="8 9" key="1">
    <citation type="submission" date="2023-11" db="EMBL/GenBank/DDBJ databases">
        <title>Analysis of the Genomes of Mucilaginibacter gossypii cycad 4 and M. sabulilitoris SNA2: microbes with the potential for plant growth promotion.</title>
        <authorList>
            <person name="Hirsch A.M."/>
            <person name="Humm E."/>
            <person name="Rubbi M."/>
            <person name="Del Vecchio G."/>
            <person name="Ha S.M."/>
            <person name="Pellegrini M."/>
            <person name="Gunsalus R.P."/>
        </authorList>
    </citation>
    <scope>NUCLEOTIDE SEQUENCE [LARGE SCALE GENOMIC DNA]</scope>
    <source>
        <strain evidence="8 9">SNA2</strain>
    </source>
</reference>
<keyword evidence="9" id="KW-1185">Reference proteome</keyword>
<dbReference type="InterPro" id="IPR001789">
    <property type="entry name" value="Sig_transdc_resp-reg_receiver"/>
</dbReference>